<dbReference type="CDD" id="cd02440">
    <property type="entry name" value="AdoMet_MTases"/>
    <property type="match status" value="1"/>
</dbReference>
<dbReference type="Pfam" id="PF05175">
    <property type="entry name" value="MTS"/>
    <property type="match status" value="1"/>
</dbReference>
<keyword evidence="2 5" id="KW-0808">Transferase</keyword>
<dbReference type="STRING" id="1212491.LFA_2346"/>
<dbReference type="SUPFAM" id="SSF53335">
    <property type="entry name" value="S-adenosyl-L-methionine-dependent methyltransferases"/>
    <property type="match status" value="1"/>
</dbReference>
<evidence type="ECO:0000259" key="6">
    <source>
        <dbReference type="Pfam" id="PF05175"/>
    </source>
</evidence>
<dbReference type="KEGG" id="lfa:LFA_2346"/>
<dbReference type="NCBIfam" id="TIGR03534">
    <property type="entry name" value="RF_mod_PrmC"/>
    <property type="match status" value="1"/>
</dbReference>
<dbReference type="OrthoDB" id="9800643at2"/>
<dbReference type="Gene3D" id="3.40.50.150">
    <property type="entry name" value="Vaccinia Virus protein VP39"/>
    <property type="match status" value="1"/>
</dbReference>
<dbReference type="Proteomes" id="UP000032430">
    <property type="component" value="Chromosome I"/>
</dbReference>
<feature type="binding site" evidence="5">
    <location>
        <position position="171"/>
    </location>
    <ligand>
        <name>S-adenosyl-L-methionine</name>
        <dbReference type="ChEBI" id="CHEBI:59789"/>
    </ligand>
</feature>
<dbReference type="InterPro" id="IPR019874">
    <property type="entry name" value="RF_methyltr_PrmC"/>
</dbReference>
<evidence type="ECO:0000313" key="9">
    <source>
        <dbReference type="Proteomes" id="UP000032430"/>
    </source>
</evidence>
<evidence type="ECO:0000313" key="8">
    <source>
        <dbReference type="EMBL" id="CEG57717.1"/>
    </source>
</evidence>
<evidence type="ECO:0000256" key="3">
    <source>
        <dbReference type="ARBA" id="ARBA00022691"/>
    </source>
</evidence>
<dbReference type="GO" id="GO:0003676">
    <property type="term" value="F:nucleic acid binding"/>
    <property type="evidence" value="ECO:0007669"/>
    <property type="project" value="InterPro"/>
</dbReference>
<evidence type="ECO:0000256" key="5">
    <source>
        <dbReference type="HAMAP-Rule" id="MF_02126"/>
    </source>
</evidence>
<comment type="similarity">
    <text evidence="5">Belongs to the protein N5-glutamine methyltransferase family. PrmC subfamily.</text>
</comment>
<dbReference type="InterPro" id="IPR002052">
    <property type="entry name" value="DNA_methylase_N6_adenine_CS"/>
</dbReference>
<dbReference type="PROSITE" id="PS00092">
    <property type="entry name" value="N6_MTASE"/>
    <property type="match status" value="1"/>
</dbReference>
<dbReference type="HAMAP" id="MF_02126">
    <property type="entry name" value="RF_methyltr_PrmC"/>
    <property type="match status" value="1"/>
</dbReference>
<evidence type="ECO:0000256" key="2">
    <source>
        <dbReference type="ARBA" id="ARBA00022679"/>
    </source>
</evidence>
<dbReference type="InterPro" id="IPR029063">
    <property type="entry name" value="SAM-dependent_MTases_sf"/>
</dbReference>
<comment type="function">
    <text evidence="5">Methylates the class 1 translation termination release factors RF1/PrfA and RF2/PrfB on the glutamine residue of the universally conserved GGQ motif.</text>
</comment>
<dbReference type="EC" id="2.1.1.297" evidence="5"/>
<gene>
    <name evidence="5 8" type="primary">prmC</name>
    <name evidence="8" type="ORF">LFA_2346</name>
</gene>
<name>A0A098G5I3_9GAMM</name>
<keyword evidence="3 5" id="KW-0949">S-adenosyl-L-methionine</keyword>
<dbReference type="Gene3D" id="1.10.8.10">
    <property type="entry name" value="DNA helicase RuvA subunit, C-terminal domain"/>
    <property type="match status" value="1"/>
</dbReference>
<feature type="domain" description="Methyltransferase small" evidence="6">
    <location>
        <begin position="103"/>
        <end position="194"/>
    </location>
</feature>
<keyword evidence="9" id="KW-1185">Reference proteome</keyword>
<dbReference type="FunFam" id="3.40.50.150:FF:000053">
    <property type="entry name" value="Release factor glutamine methyltransferase"/>
    <property type="match status" value="1"/>
</dbReference>
<dbReference type="PANTHER" id="PTHR18895:SF74">
    <property type="entry name" value="MTRF1L RELEASE FACTOR GLUTAMINE METHYLTRANSFERASE"/>
    <property type="match status" value="1"/>
</dbReference>
<evidence type="ECO:0000256" key="4">
    <source>
        <dbReference type="ARBA" id="ARBA00048391"/>
    </source>
</evidence>
<dbReference type="AlphaFoldDB" id="A0A098G5I3"/>
<accession>A0A098G5I3</accession>
<feature type="binding site" evidence="5">
    <location>
        <position position="143"/>
    </location>
    <ligand>
        <name>S-adenosyl-L-methionine</name>
        <dbReference type="ChEBI" id="CHEBI:59789"/>
    </ligand>
</feature>
<dbReference type="RefSeq" id="WP_045096166.1">
    <property type="nucleotide sequence ID" value="NZ_LN614827.1"/>
</dbReference>
<feature type="binding site" evidence="5">
    <location>
        <begin position="186"/>
        <end position="189"/>
    </location>
    <ligand>
        <name>substrate</name>
    </ligand>
</feature>
<evidence type="ECO:0000256" key="1">
    <source>
        <dbReference type="ARBA" id="ARBA00022603"/>
    </source>
</evidence>
<comment type="catalytic activity">
    <reaction evidence="4 5">
        <text>L-glutaminyl-[peptide chain release factor] + S-adenosyl-L-methionine = N(5)-methyl-L-glutaminyl-[peptide chain release factor] + S-adenosyl-L-homocysteine + H(+)</text>
        <dbReference type="Rhea" id="RHEA:42896"/>
        <dbReference type="Rhea" id="RHEA-COMP:10271"/>
        <dbReference type="Rhea" id="RHEA-COMP:10272"/>
        <dbReference type="ChEBI" id="CHEBI:15378"/>
        <dbReference type="ChEBI" id="CHEBI:30011"/>
        <dbReference type="ChEBI" id="CHEBI:57856"/>
        <dbReference type="ChEBI" id="CHEBI:59789"/>
        <dbReference type="ChEBI" id="CHEBI:61891"/>
        <dbReference type="EC" id="2.1.1.297"/>
    </reaction>
</comment>
<protein>
    <recommendedName>
        <fullName evidence="5">Release factor glutamine methyltransferase</fullName>
        <shortName evidence="5">RF MTase</shortName>
        <ecNumber evidence="5">2.1.1.297</ecNumber>
    </recommendedName>
    <alternativeName>
        <fullName evidence="5">N5-glutamine methyltransferase PrmC</fullName>
    </alternativeName>
    <alternativeName>
        <fullName evidence="5">Protein-(glutamine-N5) MTase PrmC</fullName>
    </alternativeName>
    <alternativeName>
        <fullName evidence="5">Protein-glutamine N-methyltransferase PrmC</fullName>
    </alternativeName>
</protein>
<keyword evidence="1 5" id="KW-0489">Methyltransferase</keyword>
<dbReference type="InterPro" id="IPR040758">
    <property type="entry name" value="PrmC_N"/>
</dbReference>
<dbReference type="NCBIfam" id="TIGR00536">
    <property type="entry name" value="hemK_fam"/>
    <property type="match status" value="1"/>
</dbReference>
<dbReference type="GO" id="GO:0102559">
    <property type="term" value="F:peptide chain release factor N(5)-glutamine methyltransferase activity"/>
    <property type="evidence" value="ECO:0007669"/>
    <property type="project" value="UniProtKB-EC"/>
</dbReference>
<dbReference type="InterPro" id="IPR004556">
    <property type="entry name" value="HemK-like"/>
</dbReference>
<proteinExistence type="inferred from homology"/>
<feature type="binding site" evidence="5">
    <location>
        <begin position="120"/>
        <end position="124"/>
    </location>
    <ligand>
        <name>S-adenosyl-L-methionine</name>
        <dbReference type="ChEBI" id="CHEBI:59789"/>
    </ligand>
</feature>
<dbReference type="Pfam" id="PF17827">
    <property type="entry name" value="PrmC_N"/>
    <property type="match status" value="1"/>
</dbReference>
<reference evidence="9" key="1">
    <citation type="submission" date="2014-09" db="EMBL/GenBank/DDBJ databases">
        <authorList>
            <person name="Gomez-Valero L."/>
        </authorList>
    </citation>
    <scope>NUCLEOTIDE SEQUENCE [LARGE SCALE GENOMIC DNA]</scope>
    <source>
        <strain evidence="9">ATCC700992</strain>
    </source>
</reference>
<dbReference type="PANTHER" id="PTHR18895">
    <property type="entry name" value="HEMK METHYLTRANSFERASE"/>
    <property type="match status" value="1"/>
</dbReference>
<dbReference type="InterPro" id="IPR007848">
    <property type="entry name" value="Small_mtfrase_dom"/>
</dbReference>
<dbReference type="GO" id="GO:0032259">
    <property type="term" value="P:methylation"/>
    <property type="evidence" value="ECO:0007669"/>
    <property type="project" value="UniProtKB-KW"/>
</dbReference>
<dbReference type="HOGENOM" id="CLU_018398_3_1_6"/>
<evidence type="ECO:0000259" key="7">
    <source>
        <dbReference type="Pfam" id="PF17827"/>
    </source>
</evidence>
<organism evidence="8 9">
    <name type="scientific">Legionella fallonii LLAP-10</name>
    <dbReference type="NCBI Taxonomy" id="1212491"/>
    <lineage>
        <taxon>Bacteria</taxon>
        <taxon>Pseudomonadati</taxon>
        <taxon>Pseudomonadota</taxon>
        <taxon>Gammaproteobacteria</taxon>
        <taxon>Legionellales</taxon>
        <taxon>Legionellaceae</taxon>
        <taxon>Legionella</taxon>
    </lineage>
</organism>
<sequence>MISIGKALEHASQKLNPLYSDARFEAELLLCHLLHKNRAYLFAHSDELLDQTQLDLYQQFIAQRARGTPIAYLTGTREFWSLTLKVNQHTLIPRHETERLVELALELIPDAPQTHVLDLGTGSGAIALALAKERPQWNITASDSSLEALQVAKENAQTLGITNVAFHHSDWFKNLPSTRYHAIVSNPPYIAEQDPHLKKGDLRFEPLSALASGQDGLSDLQYIIEHSYNHLLPNGLLLLEHGYDQKMSVRAILNKIGYNKVHCWKDLQGHDRVSGGWYPDNII</sequence>
<dbReference type="EMBL" id="LN614827">
    <property type="protein sequence ID" value="CEG57717.1"/>
    <property type="molecule type" value="Genomic_DNA"/>
</dbReference>
<feature type="domain" description="Release factor glutamine methyltransferase N-terminal" evidence="7">
    <location>
        <begin position="7"/>
        <end position="75"/>
    </location>
</feature>
<dbReference type="InterPro" id="IPR050320">
    <property type="entry name" value="N5-glutamine_MTase"/>
</dbReference>
<feature type="binding site" evidence="5">
    <location>
        <position position="186"/>
    </location>
    <ligand>
        <name>S-adenosyl-L-methionine</name>
        <dbReference type="ChEBI" id="CHEBI:59789"/>
    </ligand>
</feature>